<dbReference type="PANTHER" id="PTHR46236:SF35">
    <property type="entry name" value="MATH DOMAIN-CONTAINING PROTEIN"/>
    <property type="match status" value="1"/>
</dbReference>
<dbReference type="AlphaFoldDB" id="A0AAV2ZF72"/>
<feature type="domain" description="ZZ-type" evidence="6">
    <location>
        <begin position="546"/>
        <end position="619"/>
    </location>
</feature>
<dbReference type="Gene3D" id="2.60.210.10">
    <property type="entry name" value="Apoptosis, Tumor Necrosis Factor Receptor Associated Protein 2, Chain A"/>
    <property type="match status" value="1"/>
</dbReference>
<dbReference type="InterPro" id="IPR043145">
    <property type="entry name" value="Znf_ZZ_sf"/>
</dbReference>
<dbReference type="InterPro" id="IPR036047">
    <property type="entry name" value="F-box-like_dom_sf"/>
</dbReference>
<evidence type="ECO:0000256" key="1">
    <source>
        <dbReference type="ARBA" id="ARBA00022723"/>
    </source>
</evidence>
<evidence type="ECO:0000313" key="10">
    <source>
        <dbReference type="Proteomes" id="UP001146120"/>
    </source>
</evidence>
<dbReference type="InterPro" id="IPR002083">
    <property type="entry name" value="MATH/TRAF_dom"/>
</dbReference>
<dbReference type="InterPro" id="IPR008974">
    <property type="entry name" value="TRAF-like"/>
</dbReference>
<feature type="domain" description="F-box" evidence="8">
    <location>
        <begin position="14"/>
        <end position="60"/>
    </location>
</feature>
<keyword evidence="3" id="KW-0862">Zinc</keyword>
<name>A0AAV2ZF72_9STRA</name>
<dbReference type="CDD" id="cd02249">
    <property type="entry name" value="ZZ"/>
    <property type="match status" value="1"/>
</dbReference>
<keyword evidence="1" id="KW-0479">Metal-binding</keyword>
<dbReference type="PANTHER" id="PTHR46236">
    <property type="entry name" value="TRAF-LIKE SUPERFAMILY PROTEIN"/>
    <property type="match status" value="1"/>
</dbReference>
<dbReference type="SMART" id="SM00256">
    <property type="entry name" value="FBOX"/>
    <property type="match status" value="1"/>
</dbReference>
<dbReference type="PROSITE" id="PS50181">
    <property type="entry name" value="FBOX"/>
    <property type="match status" value="1"/>
</dbReference>
<evidence type="ECO:0000256" key="3">
    <source>
        <dbReference type="ARBA" id="ARBA00022833"/>
    </source>
</evidence>
<dbReference type="SUPFAM" id="SSF57850">
    <property type="entry name" value="RING/U-box"/>
    <property type="match status" value="1"/>
</dbReference>
<keyword evidence="10" id="KW-1185">Reference proteome</keyword>
<evidence type="ECO:0000259" key="8">
    <source>
        <dbReference type="PROSITE" id="PS50181"/>
    </source>
</evidence>
<keyword evidence="2 5" id="KW-0863">Zinc-finger</keyword>
<evidence type="ECO:0000313" key="9">
    <source>
        <dbReference type="EMBL" id="DBA03140.1"/>
    </source>
</evidence>
<dbReference type="PROSITE" id="PS50144">
    <property type="entry name" value="MATH"/>
    <property type="match status" value="1"/>
</dbReference>
<dbReference type="PROSITE" id="PS50135">
    <property type="entry name" value="ZF_ZZ_2"/>
    <property type="match status" value="1"/>
</dbReference>
<dbReference type="InterPro" id="IPR000433">
    <property type="entry name" value="Znf_ZZ"/>
</dbReference>
<organism evidence="9 10">
    <name type="scientific">Lagenidium giganteum</name>
    <dbReference type="NCBI Taxonomy" id="4803"/>
    <lineage>
        <taxon>Eukaryota</taxon>
        <taxon>Sar</taxon>
        <taxon>Stramenopiles</taxon>
        <taxon>Oomycota</taxon>
        <taxon>Peronosporomycetes</taxon>
        <taxon>Pythiales</taxon>
        <taxon>Pythiaceae</taxon>
    </lineage>
</organism>
<dbReference type="InterPro" id="IPR050804">
    <property type="entry name" value="MCC"/>
</dbReference>
<dbReference type="EMBL" id="DAKRPA010000022">
    <property type="protein sequence ID" value="DBA03140.1"/>
    <property type="molecule type" value="Genomic_DNA"/>
</dbReference>
<dbReference type="Gene3D" id="3.30.60.90">
    <property type="match status" value="1"/>
</dbReference>
<reference evidence="9" key="1">
    <citation type="submission" date="2022-11" db="EMBL/GenBank/DDBJ databases">
        <authorList>
            <person name="Morgan W.R."/>
            <person name="Tartar A."/>
        </authorList>
    </citation>
    <scope>NUCLEOTIDE SEQUENCE</scope>
    <source>
        <strain evidence="9">ARSEF 373</strain>
    </source>
</reference>
<evidence type="ECO:0000256" key="2">
    <source>
        <dbReference type="ARBA" id="ARBA00022771"/>
    </source>
</evidence>
<dbReference type="Pfam" id="PF22486">
    <property type="entry name" value="MATH_2"/>
    <property type="match status" value="1"/>
</dbReference>
<reference evidence="9" key="2">
    <citation type="journal article" date="2023" name="Microbiol Resour">
        <title>Decontamination and Annotation of the Draft Genome Sequence of the Oomycete Lagenidium giganteum ARSEF 373.</title>
        <authorList>
            <person name="Morgan W.R."/>
            <person name="Tartar A."/>
        </authorList>
    </citation>
    <scope>NUCLEOTIDE SEQUENCE</scope>
    <source>
        <strain evidence="9">ARSEF 373</strain>
    </source>
</reference>
<proteinExistence type="predicted"/>
<sequence>MRDDDDALATSRRPSILQVVPVEMIAMIMAFLDGTTLLSCSLVCRTMTKLSYDRPVWKNICMKEWPTLRTQVLPQLPGAPDYDLIRLYSGCWRRCFVERHQACQRAELRVEIPNFHVITDEKVVSDTFAIGEHRFCLWVFPNGNPNENEYSGKVLSVYLVLTDLKQRAEDWLTCAVFSLSVVNHDDTQKRIEWHSCLVDNKFDQELHNWGVHSLGSLKTLRDPSNGFLRNNTLTVTAKVRLMSITFRVVFEKDLKEHHNLGLVDLSRVESIVLPFCSSLQDLLIKLQDDYNLSPDRVNIWCFNQPVVSGQALRPRKLLTHAKVNRAQPMFGNLLCDGVDIDAYSFCQIYVESKEYDDEPLDNRLSTDAAVWTESDSASTSGYLFIKMLNPFSDRLEYIGRISFSDSLTTARIYQCVVHHLRCMPSALLMYKEEIAPTVFSGPIPWSEDLLVKNPLEFALQPADVVVFVPKSHVGETAFPSLMRSLLWSQYKVAEDLLNRPYGVPTLEMIENLAEKLDIPKFRVRSAFRKCQEDGRNTLRYIMEGRHLGFICDSCGETDFTGPRYNCTMCSDYDLCQPCNAQCHEVNHRYANVDGKWHRIFDFKDHKGCHRMREMLPAFYRYSSHGDNTTSDNQQHQ</sequence>
<gene>
    <name evidence="9" type="ORF">N0F65_003860</name>
</gene>
<comment type="caution">
    <text evidence="9">The sequence shown here is derived from an EMBL/GenBank/DDBJ whole genome shotgun (WGS) entry which is preliminary data.</text>
</comment>
<dbReference type="SUPFAM" id="SSF81383">
    <property type="entry name" value="F-box domain"/>
    <property type="match status" value="1"/>
</dbReference>
<dbReference type="GO" id="GO:0008270">
    <property type="term" value="F:zinc ion binding"/>
    <property type="evidence" value="ECO:0007669"/>
    <property type="project" value="UniProtKB-KW"/>
</dbReference>
<dbReference type="SMART" id="SM00291">
    <property type="entry name" value="ZnF_ZZ"/>
    <property type="match status" value="1"/>
</dbReference>
<evidence type="ECO:0000259" key="6">
    <source>
        <dbReference type="PROSITE" id="PS50135"/>
    </source>
</evidence>
<dbReference type="PROSITE" id="PS01357">
    <property type="entry name" value="ZF_ZZ_1"/>
    <property type="match status" value="1"/>
</dbReference>
<dbReference type="Gene3D" id="1.20.1280.50">
    <property type="match status" value="1"/>
</dbReference>
<dbReference type="SUPFAM" id="SSF49599">
    <property type="entry name" value="TRAF domain-like"/>
    <property type="match status" value="1"/>
</dbReference>
<evidence type="ECO:0000259" key="7">
    <source>
        <dbReference type="PROSITE" id="PS50144"/>
    </source>
</evidence>
<protein>
    <submittedName>
        <fullName evidence="9">Uncharacterized protein</fullName>
    </submittedName>
</protein>
<dbReference type="InterPro" id="IPR001810">
    <property type="entry name" value="F-box_dom"/>
</dbReference>
<dbReference type="SMART" id="SM00061">
    <property type="entry name" value="MATH"/>
    <property type="match status" value="1"/>
</dbReference>
<dbReference type="Pfam" id="PF00569">
    <property type="entry name" value="ZZ"/>
    <property type="match status" value="1"/>
</dbReference>
<keyword evidence="4" id="KW-0175">Coiled coil</keyword>
<dbReference type="CDD" id="cd00121">
    <property type="entry name" value="MATH"/>
    <property type="match status" value="1"/>
</dbReference>
<dbReference type="Proteomes" id="UP001146120">
    <property type="component" value="Unassembled WGS sequence"/>
</dbReference>
<evidence type="ECO:0000256" key="4">
    <source>
        <dbReference type="ARBA" id="ARBA00023054"/>
    </source>
</evidence>
<dbReference type="Pfam" id="PF12937">
    <property type="entry name" value="F-box-like"/>
    <property type="match status" value="1"/>
</dbReference>
<evidence type="ECO:0000256" key="5">
    <source>
        <dbReference type="PROSITE-ProRule" id="PRU00228"/>
    </source>
</evidence>
<accession>A0AAV2ZF72</accession>
<feature type="domain" description="MATH" evidence="7">
    <location>
        <begin position="105"/>
        <end position="239"/>
    </location>
</feature>